<gene>
    <name evidence="5" type="primary">adk</name>
    <name evidence="8" type="ORF">P5G50_17270</name>
</gene>
<keyword evidence="4 5" id="KW-0418">Kinase</keyword>
<name>A0ABT8KIB2_9MICO</name>
<comment type="caution">
    <text evidence="8">The sequence shown here is derived from an EMBL/GenBank/DDBJ whole genome shotgun (WGS) entry which is preliminary data.</text>
</comment>
<dbReference type="EMBL" id="JAROCF010000001">
    <property type="protein sequence ID" value="MDN4616202.1"/>
    <property type="molecule type" value="Genomic_DNA"/>
</dbReference>
<evidence type="ECO:0000256" key="7">
    <source>
        <dbReference type="RuleBase" id="RU003331"/>
    </source>
</evidence>
<comment type="function">
    <text evidence="5">Catalyzes the reversible transfer of the terminal phosphate group between ATP and AMP. Plays an important role in cellular energy homeostasis and in adenine nucleotide metabolism.</text>
</comment>
<feature type="binding site" evidence="5">
    <location>
        <position position="93"/>
    </location>
    <ligand>
        <name>AMP</name>
        <dbReference type="ChEBI" id="CHEBI:456215"/>
    </ligand>
</feature>
<comment type="subunit">
    <text evidence="5 7">Monomer.</text>
</comment>
<comment type="domain">
    <text evidence="5">Consists of three domains, a large central CORE domain and two small peripheral domains, NMPbind and LID, which undergo movements during catalysis. The LID domain closes over the site of phosphoryl transfer upon ATP binding. Assembling and dissambling the active center during each catalytic cycle provides an effective means to prevent ATP hydrolysis.</text>
</comment>
<dbReference type="PROSITE" id="PS00113">
    <property type="entry name" value="ADENYLATE_KINASE"/>
    <property type="match status" value="1"/>
</dbReference>
<feature type="binding site" evidence="5">
    <location>
        <position position="134"/>
    </location>
    <ligand>
        <name>AMP</name>
        <dbReference type="ChEBI" id="CHEBI:456215"/>
    </ligand>
</feature>
<dbReference type="NCBIfam" id="NF011100">
    <property type="entry name" value="PRK14527.1"/>
    <property type="match status" value="1"/>
</dbReference>
<comment type="caution">
    <text evidence="5">Lacks conserved residue(s) required for the propagation of feature annotation.</text>
</comment>
<evidence type="ECO:0000313" key="9">
    <source>
        <dbReference type="Proteomes" id="UP001174208"/>
    </source>
</evidence>
<feature type="binding site" evidence="5">
    <location>
        <position position="145"/>
    </location>
    <ligand>
        <name>AMP</name>
        <dbReference type="ChEBI" id="CHEBI:456215"/>
    </ligand>
</feature>
<sequence length="198" mass="21491">MTRLLIVGPPGAGKGTQASRITSVYGIPDISTGDIFRANIKNETPLGVQVKAIVDAGDYVPDSLTNQLVADRLGEDDAKDGFLLDGYPRTLAQVDYLDDLLGSQGQKLDAVIQLVADQDELVARLTKRAQEQGRADDSEEAIRHRQEVYLRETSPLIDVFRERGLLVEVDGLGDIDQVGERINAALAERGIVPRAAAR</sequence>
<dbReference type="EC" id="2.7.4.3" evidence="5 7"/>
<keyword evidence="2 5" id="KW-0545">Nucleotide biosynthesis</keyword>
<feature type="binding site" evidence="5">
    <location>
        <position position="128"/>
    </location>
    <ligand>
        <name>ATP</name>
        <dbReference type="ChEBI" id="CHEBI:30616"/>
    </ligand>
</feature>
<dbReference type="NCBIfam" id="NF011104">
    <property type="entry name" value="PRK14531.1"/>
    <property type="match status" value="1"/>
</dbReference>
<dbReference type="SUPFAM" id="SSF52540">
    <property type="entry name" value="P-loop containing nucleoside triphosphate hydrolases"/>
    <property type="match status" value="1"/>
</dbReference>
<evidence type="ECO:0000256" key="5">
    <source>
        <dbReference type="HAMAP-Rule" id="MF_00235"/>
    </source>
</evidence>
<dbReference type="NCBIfam" id="NF011105">
    <property type="entry name" value="PRK14532.1"/>
    <property type="match status" value="1"/>
</dbReference>
<comment type="catalytic activity">
    <reaction evidence="5 7">
        <text>AMP + ATP = 2 ADP</text>
        <dbReference type="Rhea" id="RHEA:12973"/>
        <dbReference type="ChEBI" id="CHEBI:30616"/>
        <dbReference type="ChEBI" id="CHEBI:456215"/>
        <dbReference type="ChEBI" id="CHEBI:456216"/>
        <dbReference type="EC" id="2.7.4.3"/>
    </reaction>
</comment>
<dbReference type="CDD" id="cd01428">
    <property type="entry name" value="ADK"/>
    <property type="match status" value="1"/>
</dbReference>
<keyword evidence="1 5" id="KW-0808">Transferase</keyword>
<feature type="binding site" evidence="5">
    <location>
        <position position="173"/>
    </location>
    <ligand>
        <name>ATP</name>
        <dbReference type="ChEBI" id="CHEBI:30616"/>
    </ligand>
</feature>
<dbReference type="InterPro" id="IPR000850">
    <property type="entry name" value="Adenylat/UMP-CMP_kin"/>
</dbReference>
<organism evidence="8 9">
    <name type="scientific">Leifsonia williamsii</name>
    <dbReference type="NCBI Taxonomy" id="3035919"/>
    <lineage>
        <taxon>Bacteria</taxon>
        <taxon>Bacillati</taxon>
        <taxon>Actinomycetota</taxon>
        <taxon>Actinomycetes</taxon>
        <taxon>Micrococcales</taxon>
        <taxon>Microbacteriaceae</taxon>
        <taxon>Leifsonia</taxon>
    </lineage>
</organism>
<evidence type="ECO:0000256" key="3">
    <source>
        <dbReference type="ARBA" id="ARBA00022741"/>
    </source>
</evidence>
<dbReference type="RefSeq" id="WP_301212316.1">
    <property type="nucleotide sequence ID" value="NZ_JAROCF010000001.1"/>
</dbReference>
<dbReference type="Proteomes" id="UP001174208">
    <property type="component" value="Unassembled WGS sequence"/>
</dbReference>
<keyword evidence="3 5" id="KW-0547">Nucleotide-binding</keyword>
<evidence type="ECO:0000256" key="1">
    <source>
        <dbReference type="ARBA" id="ARBA00022679"/>
    </source>
</evidence>
<comment type="similarity">
    <text evidence="5 6">Belongs to the adenylate kinase family.</text>
</comment>
<proteinExistence type="inferred from homology"/>
<comment type="pathway">
    <text evidence="5">Purine metabolism; AMP biosynthesis via salvage pathway; AMP from ADP: step 1/1.</text>
</comment>
<dbReference type="InterPro" id="IPR027417">
    <property type="entry name" value="P-loop_NTPase"/>
</dbReference>
<dbReference type="Gene3D" id="3.40.50.300">
    <property type="entry name" value="P-loop containing nucleotide triphosphate hydrolases"/>
    <property type="match status" value="1"/>
</dbReference>
<keyword evidence="9" id="KW-1185">Reference proteome</keyword>
<evidence type="ECO:0000256" key="2">
    <source>
        <dbReference type="ARBA" id="ARBA00022727"/>
    </source>
</evidence>
<comment type="subcellular location">
    <subcellularLocation>
        <location evidence="5 7">Cytoplasm</location>
    </subcellularLocation>
</comment>
<dbReference type="InterPro" id="IPR033690">
    <property type="entry name" value="Adenylat_kinase_CS"/>
</dbReference>
<feature type="binding site" evidence="5">
    <location>
        <begin position="86"/>
        <end position="89"/>
    </location>
    <ligand>
        <name>AMP</name>
        <dbReference type="ChEBI" id="CHEBI:456215"/>
    </ligand>
</feature>
<accession>A0ABT8KIB2</accession>
<dbReference type="PANTHER" id="PTHR23359">
    <property type="entry name" value="NUCLEOTIDE KINASE"/>
    <property type="match status" value="1"/>
</dbReference>
<evidence type="ECO:0000256" key="6">
    <source>
        <dbReference type="RuleBase" id="RU003330"/>
    </source>
</evidence>
<dbReference type="GO" id="GO:0005524">
    <property type="term" value="F:ATP binding"/>
    <property type="evidence" value="ECO:0007669"/>
    <property type="project" value="UniProtKB-KW"/>
</dbReference>
<feature type="binding site" evidence="5">
    <location>
        <begin position="58"/>
        <end position="60"/>
    </location>
    <ligand>
        <name>AMP</name>
        <dbReference type="ChEBI" id="CHEBI:456215"/>
    </ligand>
</feature>
<feature type="binding site" evidence="5">
    <location>
        <begin position="11"/>
        <end position="16"/>
    </location>
    <ligand>
        <name>ATP</name>
        <dbReference type="ChEBI" id="CHEBI:30616"/>
    </ligand>
</feature>
<keyword evidence="5" id="KW-0963">Cytoplasm</keyword>
<evidence type="ECO:0000256" key="4">
    <source>
        <dbReference type="ARBA" id="ARBA00022777"/>
    </source>
</evidence>
<dbReference type="Pfam" id="PF00406">
    <property type="entry name" value="ADK"/>
    <property type="match status" value="1"/>
</dbReference>
<feature type="binding site" evidence="5">
    <location>
        <position position="32"/>
    </location>
    <ligand>
        <name>AMP</name>
        <dbReference type="ChEBI" id="CHEBI:456215"/>
    </ligand>
</feature>
<feature type="region of interest" description="NMP" evidence="5">
    <location>
        <begin position="31"/>
        <end position="60"/>
    </location>
</feature>
<protein>
    <recommendedName>
        <fullName evidence="5 7">Adenylate kinase</fullName>
        <shortName evidence="5">AK</shortName>
        <ecNumber evidence="5 7">2.7.4.3</ecNumber>
    </recommendedName>
    <alternativeName>
        <fullName evidence="5">ATP-AMP transphosphorylase</fullName>
    </alternativeName>
    <alternativeName>
        <fullName evidence="5">ATP:AMP phosphotransferase</fullName>
    </alternativeName>
    <alternativeName>
        <fullName evidence="5">Adenylate monophosphate kinase</fullName>
    </alternativeName>
</protein>
<dbReference type="HAMAP" id="MF_00235">
    <property type="entry name" value="Adenylate_kinase_Adk"/>
    <property type="match status" value="1"/>
</dbReference>
<dbReference type="GO" id="GO:0004017">
    <property type="term" value="F:AMP kinase activity"/>
    <property type="evidence" value="ECO:0007669"/>
    <property type="project" value="UniProtKB-EC"/>
</dbReference>
<keyword evidence="5 7" id="KW-0067">ATP-binding</keyword>
<feature type="binding site" evidence="5">
    <location>
        <position position="37"/>
    </location>
    <ligand>
        <name>AMP</name>
        <dbReference type="ChEBI" id="CHEBI:456215"/>
    </ligand>
</feature>
<reference evidence="8" key="1">
    <citation type="submission" date="2023-06" db="EMBL/GenBank/DDBJ databases">
        <title>MT1 and MT2 Draft Genomes of Novel Species.</title>
        <authorList>
            <person name="Venkateswaran K."/>
        </authorList>
    </citation>
    <scope>NUCLEOTIDE SEQUENCE</scope>
    <source>
        <strain evidence="8">F6_8S_P_1B</strain>
    </source>
</reference>
<evidence type="ECO:0000313" key="8">
    <source>
        <dbReference type="EMBL" id="MDN4616202.1"/>
    </source>
</evidence>
<dbReference type="NCBIfam" id="NF001381">
    <property type="entry name" value="PRK00279.1-3"/>
    <property type="match status" value="1"/>
</dbReference>
<dbReference type="PRINTS" id="PR00094">
    <property type="entry name" value="ADENYLTKNASE"/>
</dbReference>